<evidence type="ECO:0000313" key="2">
    <source>
        <dbReference type="Proteomes" id="UP001341840"/>
    </source>
</evidence>
<proteinExistence type="predicted"/>
<evidence type="ECO:0000313" key="1">
    <source>
        <dbReference type="EMBL" id="MED6140166.1"/>
    </source>
</evidence>
<organism evidence="1 2">
    <name type="scientific">Stylosanthes scabra</name>
    <dbReference type="NCBI Taxonomy" id="79078"/>
    <lineage>
        <taxon>Eukaryota</taxon>
        <taxon>Viridiplantae</taxon>
        <taxon>Streptophyta</taxon>
        <taxon>Embryophyta</taxon>
        <taxon>Tracheophyta</taxon>
        <taxon>Spermatophyta</taxon>
        <taxon>Magnoliopsida</taxon>
        <taxon>eudicotyledons</taxon>
        <taxon>Gunneridae</taxon>
        <taxon>Pentapetalae</taxon>
        <taxon>rosids</taxon>
        <taxon>fabids</taxon>
        <taxon>Fabales</taxon>
        <taxon>Fabaceae</taxon>
        <taxon>Papilionoideae</taxon>
        <taxon>50 kb inversion clade</taxon>
        <taxon>dalbergioids sensu lato</taxon>
        <taxon>Dalbergieae</taxon>
        <taxon>Pterocarpus clade</taxon>
        <taxon>Stylosanthes</taxon>
    </lineage>
</organism>
<protein>
    <submittedName>
        <fullName evidence="1">Uncharacterized protein</fullName>
    </submittedName>
</protein>
<sequence>MLAFISRGNKIPTDTYYSRWSAVAVSRALVLLTPRRPRLARSVDSTRKWQVSKRFDDRVDSRCCRTNSRSHFGNPLLTVENQIGSTSHRLDSNEVESYFPKSTIIESIPLIMNRFRMTGLGL</sequence>
<accession>A0ABU6SUP9</accession>
<keyword evidence="2" id="KW-1185">Reference proteome</keyword>
<dbReference type="Proteomes" id="UP001341840">
    <property type="component" value="Unassembled WGS sequence"/>
</dbReference>
<comment type="caution">
    <text evidence="1">The sequence shown here is derived from an EMBL/GenBank/DDBJ whole genome shotgun (WGS) entry which is preliminary data.</text>
</comment>
<dbReference type="EMBL" id="JASCZI010062166">
    <property type="protein sequence ID" value="MED6140166.1"/>
    <property type="molecule type" value="Genomic_DNA"/>
</dbReference>
<reference evidence="1 2" key="1">
    <citation type="journal article" date="2023" name="Plants (Basel)">
        <title>Bridging the Gap: Combining Genomics and Transcriptomics Approaches to Understand Stylosanthes scabra, an Orphan Legume from the Brazilian Caatinga.</title>
        <authorList>
            <person name="Ferreira-Neto J.R.C."/>
            <person name="da Silva M.D."/>
            <person name="Binneck E."/>
            <person name="de Melo N.F."/>
            <person name="da Silva R.H."/>
            <person name="de Melo A.L.T.M."/>
            <person name="Pandolfi V."/>
            <person name="Bustamante F.O."/>
            <person name="Brasileiro-Vidal A.C."/>
            <person name="Benko-Iseppon A.M."/>
        </authorList>
    </citation>
    <scope>NUCLEOTIDE SEQUENCE [LARGE SCALE GENOMIC DNA]</scope>
    <source>
        <tissue evidence="1">Leaves</tissue>
    </source>
</reference>
<gene>
    <name evidence="1" type="ORF">PIB30_090489</name>
</gene>
<name>A0ABU6SUP9_9FABA</name>